<reference evidence="1" key="1">
    <citation type="submission" date="2019-06" db="EMBL/GenBank/DDBJ databases">
        <title>Complete genome sequence of Methylogaea oryzae strain JCM16910.</title>
        <authorList>
            <person name="Asakawa S."/>
        </authorList>
    </citation>
    <scope>NUCLEOTIDE SEQUENCE</scope>
    <source>
        <strain evidence="1">E10</strain>
    </source>
</reference>
<gene>
    <name evidence="1" type="ORF">MoryE10_19340</name>
</gene>
<accession>A0A8D4VNV4</accession>
<keyword evidence="2" id="KW-1185">Reference proteome</keyword>
<protein>
    <recommendedName>
        <fullName evidence="3">Condensation domain-containing protein</fullName>
    </recommendedName>
</protein>
<dbReference type="PANTHER" id="PTHR28037:SF1">
    <property type="entry name" value="ALCOHOL O-ACETYLTRANSFERASE 1-RELATED"/>
    <property type="match status" value="1"/>
</dbReference>
<evidence type="ECO:0008006" key="3">
    <source>
        <dbReference type="Google" id="ProtNLM"/>
    </source>
</evidence>
<dbReference type="EMBL" id="AP019782">
    <property type="protein sequence ID" value="BBL71328.1"/>
    <property type="molecule type" value="Genomic_DNA"/>
</dbReference>
<sequence length="449" mass="50231">MTATATLPAELQDEVMHVLSELALAGYIQLVIDYPGKLDERRMGTAMQRLVEAEPILGCRFVVEDGHPFWRRRDDPEQFAVCPLTVSDHVEADTAAWLSERFDPRDAPNIRAALIRPAHGGGDRLLLKLSHVAADGAATLDAAAILVNLYNQLGQDPEYRLAANAAGRDSFLWLRTLKRRERWALLWRDLRGIPRAFGKARGLRAASEESFLADIATVEPVYRTLRFDEQRFAAIKQCSQDLGASLNDIYLAAFFRAFDEFCPSPADAGLAIAVPSNLRGYILPKHRPALCNQTGGFTARIGADVGKRFEDTLNKVLEETKRYKKRFGTTEGQMLFLWLARMPYLRKKNLIRQQYLRALTQPTPPALTNLGYVNARRYACDGEAPTDIACFGEAAPAPVFFSSVIQMDNRLCFGVCYDRRLGAARMEAFMKRLDRHLPGASLCHEALPS</sequence>
<dbReference type="RefSeq" id="WP_221046922.1">
    <property type="nucleotide sequence ID" value="NZ_AP019782.1"/>
</dbReference>
<dbReference type="KEGG" id="moz:MoryE10_19340"/>
<organism evidence="1 2">
    <name type="scientific">Methylogaea oryzae</name>
    <dbReference type="NCBI Taxonomy" id="1295382"/>
    <lineage>
        <taxon>Bacteria</taxon>
        <taxon>Pseudomonadati</taxon>
        <taxon>Pseudomonadota</taxon>
        <taxon>Gammaproteobacteria</taxon>
        <taxon>Methylococcales</taxon>
        <taxon>Methylococcaceae</taxon>
        <taxon>Methylogaea</taxon>
    </lineage>
</organism>
<dbReference type="AlphaFoldDB" id="A0A8D4VNV4"/>
<name>A0A8D4VNV4_9GAMM</name>
<dbReference type="InterPro" id="IPR052058">
    <property type="entry name" value="Alcohol_O-acetyltransferase"/>
</dbReference>
<evidence type="ECO:0000313" key="2">
    <source>
        <dbReference type="Proteomes" id="UP000824988"/>
    </source>
</evidence>
<proteinExistence type="predicted"/>
<evidence type="ECO:0000313" key="1">
    <source>
        <dbReference type="EMBL" id="BBL71328.1"/>
    </source>
</evidence>
<dbReference type="PANTHER" id="PTHR28037">
    <property type="entry name" value="ALCOHOL O-ACETYLTRANSFERASE 1-RELATED"/>
    <property type="match status" value="1"/>
</dbReference>
<dbReference type="Proteomes" id="UP000824988">
    <property type="component" value="Chromosome"/>
</dbReference>